<protein>
    <recommendedName>
        <fullName evidence="1 2">Cell division protein FtsN</fullName>
    </recommendedName>
</protein>
<organism evidence="5 6">
    <name type="scientific">Cedecea davisae</name>
    <dbReference type="NCBI Taxonomy" id="158484"/>
    <lineage>
        <taxon>Bacteria</taxon>
        <taxon>Pseudomonadati</taxon>
        <taxon>Pseudomonadota</taxon>
        <taxon>Gammaproteobacteria</taxon>
        <taxon>Enterobacterales</taxon>
        <taxon>Enterobacteriaceae</taxon>
        <taxon>Cedecea</taxon>
    </lineage>
</organism>
<keyword evidence="1" id="KW-1015">Disulfide bond</keyword>
<keyword evidence="1" id="KW-0131">Cell cycle</keyword>
<sequence length="347" mass="39302">MAQRDYVSRGQSAGTRRKKSTSRKKQRSLPSVSPTMVAIAAAVVVAFVGALYFITHHKKEESDTLPGHKVTGNGLPPKPEERWRYIKELENRQPGVRTPTEPTAGGEVQNQSQLTNEQRQLLEQMQADMRQQPTQLNEVPWNEQTPAQRQQTLQRQKQQIQQTQPVQQQWNTQTQQQPRVQQRVAEQPYQQPRSTQQTTQPYQQPRTVQQPKATASSNQQPYQDLLQTPPHSQQKAPQQPKPAQRETQQAAPITREPEVAKQSVPATQEKKDEKRWMVQCGSFKGSEQAETVRAQLAFEGFDSRITTNNGWNRVVIGPIKGKDNADITINRLKMAGHTSCIRLASGG</sequence>
<evidence type="ECO:0000313" key="6">
    <source>
        <dbReference type="Proteomes" id="UP000686327"/>
    </source>
</evidence>
<evidence type="ECO:0000313" key="5">
    <source>
        <dbReference type="EMBL" id="MBU4682665.1"/>
    </source>
</evidence>
<keyword evidence="1 5" id="KW-0132">Cell division</keyword>
<dbReference type="PANTHER" id="PTHR38687:SF2">
    <property type="entry name" value="CELL DIVISION PROTEIN FTSN"/>
    <property type="match status" value="1"/>
</dbReference>
<comment type="caution">
    <text evidence="5">The sequence shown here is derived from an EMBL/GenBank/DDBJ whole genome shotgun (WGS) entry which is preliminary data.</text>
</comment>
<comment type="function">
    <text evidence="1">Essential cell division protein that activates septal peptidoglycan synthesis and constriction of the cell. Acts on both sides of the membrane, via interaction with FtsA in the cytoplasm and interaction with the FtsQBL complex in the periplasm. These interactions may induce a conformational switch in both FtsA and FtsQBL, leading to septal peptidoglycan synthesis by FtsI and associated synthases.</text>
</comment>
<feature type="compositionally biased region" description="Low complexity" evidence="3">
    <location>
        <begin position="229"/>
        <end position="242"/>
    </location>
</feature>
<dbReference type="Proteomes" id="UP000686327">
    <property type="component" value="Unassembled WGS sequence"/>
</dbReference>
<keyword evidence="1" id="KW-0997">Cell inner membrane</keyword>
<proteinExistence type="inferred from homology"/>
<dbReference type="NCBIfam" id="NF008179">
    <property type="entry name" value="PRK10927.1"/>
    <property type="match status" value="1"/>
</dbReference>
<dbReference type="InterPro" id="IPR011930">
    <property type="entry name" value="FtsN"/>
</dbReference>
<feature type="region of interest" description="Disordered" evidence="3">
    <location>
        <begin position="60"/>
        <end position="79"/>
    </location>
</feature>
<keyword evidence="1" id="KW-0472">Membrane</keyword>
<feature type="region of interest" description="Disordered" evidence="3">
    <location>
        <begin position="90"/>
        <end position="114"/>
    </location>
</feature>
<comment type="subunit">
    <text evidence="1">Interacts with FtsA via its N-terminal cytoplasmic domain.</text>
</comment>
<evidence type="ECO:0000256" key="2">
    <source>
        <dbReference type="NCBIfam" id="TIGR02223"/>
    </source>
</evidence>
<keyword evidence="6" id="KW-1185">Reference proteome</keyword>
<feature type="transmembrane region" description="Helical" evidence="1">
    <location>
        <begin position="32"/>
        <end position="54"/>
    </location>
</feature>
<feature type="region of interest" description="Disordered" evidence="3">
    <location>
        <begin position="136"/>
        <end position="272"/>
    </location>
</feature>
<dbReference type="InterPro" id="IPR007730">
    <property type="entry name" value="SPOR-like_dom"/>
</dbReference>
<feature type="compositionally biased region" description="Polar residues" evidence="3">
    <location>
        <begin position="212"/>
        <end position="226"/>
    </location>
</feature>
<evidence type="ECO:0000256" key="3">
    <source>
        <dbReference type="SAM" id="MobiDB-lite"/>
    </source>
</evidence>
<feature type="region of interest" description="Disordered" evidence="3">
    <location>
        <begin position="1"/>
        <end position="33"/>
    </location>
</feature>
<evidence type="ECO:0000259" key="4">
    <source>
        <dbReference type="PROSITE" id="PS51724"/>
    </source>
</evidence>
<dbReference type="NCBIfam" id="TIGR02223">
    <property type="entry name" value="ftsN"/>
    <property type="match status" value="1"/>
</dbReference>
<comment type="similarity">
    <text evidence="1">Belongs to the FtsN family.</text>
</comment>
<dbReference type="PANTHER" id="PTHR38687">
    <property type="entry name" value="CELL DIVISION PROTEIN DEDD-RELATED"/>
    <property type="match status" value="1"/>
</dbReference>
<feature type="domain" description="SPOR" evidence="4">
    <location>
        <begin position="270"/>
        <end position="344"/>
    </location>
</feature>
<comment type="subcellular location">
    <subcellularLocation>
        <location evidence="1">Cell inner membrane</location>
        <topology evidence="1">Single-pass type II membrane protein</topology>
    </subcellularLocation>
    <text evidence="1">Localizes to the septum. Localizes to the midcell via interaction with the early cell division protein FtsA and via the periplasmic SPOR domain.</text>
</comment>
<dbReference type="Pfam" id="PF05036">
    <property type="entry name" value="SPOR"/>
    <property type="match status" value="1"/>
</dbReference>
<keyword evidence="1" id="KW-1133">Transmembrane helix</keyword>
<dbReference type="EMBL" id="JAGRYU010000021">
    <property type="protein sequence ID" value="MBU4682665.1"/>
    <property type="molecule type" value="Genomic_DNA"/>
</dbReference>
<dbReference type="GO" id="GO:0051301">
    <property type="term" value="P:cell division"/>
    <property type="evidence" value="ECO:0007669"/>
    <property type="project" value="UniProtKB-KW"/>
</dbReference>
<evidence type="ECO:0000256" key="1">
    <source>
        <dbReference type="HAMAP-Rule" id="MF_02039"/>
    </source>
</evidence>
<dbReference type="InterPro" id="IPR052521">
    <property type="entry name" value="Cell_div_SPOR-domain"/>
</dbReference>
<gene>
    <name evidence="1 5" type="primary">ftsN</name>
    <name evidence="5" type="ORF">KC222_11645</name>
</gene>
<keyword evidence="1" id="KW-0717">Septation</keyword>
<keyword evidence="1" id="KW-1003">Cell membrane</keyword>
<keyword evidence="1" id="KW-0812">Transmembrane</keyword>
<feature type="compositionally biased region" description="Low complexity" evidence="3">
    <location>
        <begin position="144"/>
        <end position="211"/>
    </location>
</feature>
<dbReference type="RefSeq" id="WP_216375858.1">
    <property type="nucleotide sequence ID" value="NZ_JAGRYT010000011.1"/>
</dbReference>
<dbReference type="PROSITE" id="PS51724">
    <property type="entry name" value="SPOR"/>
    <property type="match status" value="1"/>
</dbReference>
<feature type="disulfide bond" evidence="1">
    <location>
        <begin position="280"/>
        <end position="340"/>
    </location>
</feature>
<dbReference type="HAMAP" id="MF_02039">
    <property type="entry name" value="FtsN_entero"/>
    <property type="match status" value="1"/>
</dbReference>
<accession>A0ABS6DIY8</accession>
<name>A0ABS6DIY8_9ENTR</name>
<feature type="compositionally biased region" description="Basic residues" evidence="3">
    <location>
        <begin position="15"/>
        <end position="27"/>
    </location>
</feature>
<reference evidence="6" key="1">
    <citation type="submission" date="2023-07" db="EMBL/GenBank/DDBJ databases">
        <title>Cedecea davisae an AmpC producer and its therapeutic implications.</title>
        <authorList>
            <person name="Notter J."/>
        </authorList>
    </citation>
    <scope>NUCLEOTIDE SEQUENCE [LARGE SCALE GENOMIC DNA]</scope>
    <source>
        <strain evidence="6">1</strain>
    </source>
</reference>